<keyword evidence="1" id="KW-0862">Zinc</keyword>
<protein>
    <recommendedName>
        <fullName evidence="1">Superoxide dismutase [Cu-Zn]</fullName>
        <ecNumber evidence="1">1.15.1.1</ecNumber>
    </recommendedName>
</protein>
<gene>
    <name evidence="3" type="ORF">LAZ67_4000033</name>
    <name evidence="4" type="ORF">LAZ67_4000036</name>
</gene>
<keyword evidence="1" id="KW-0186">Copper</keyword>
<dbReference type="SUPFAM" id="SSF49329">
    <property type="entry name" value="Cu,Zn superoxide dismutase-like"/>
    <property type="match status" value="1"/>
</dbReference>
<evidence type="ECO:0000259" key="2">
    <source>
        <dbReference type="Pfam" id="PF00080"/>
    </source>
</evidence>
<evidence type="ECO:0000313" key="4">
    <source>
        <dbReference type="EMBL" id="UYV66073.1"/>
    </source>
</evidence>
<dbReference type="PROSITE" id="PS00087">
    <property type="entry name" value="SOD_CU_ZN_1"/>
    <property type="match status" value="1"/>
</dbReference>
<dbReference type="EC" id="1.15.1.1" evidence="1"/>
<comment type="catalytic activity">
    <reaction evidence="1">
        <text>2 superoxide + 2 H(+) = H2O2 + O2</text>
        <dbReference type="Rhea" id="RHEA:20696"/>
        <dbReference type="ChEBI" id="CHEBI:15378"/>
        <dbReference type="ChEBI" id="CHEBI:15379"/>
        <dbReference type="ChEBI" id="CHEBI:16240"/>
        <dbReference type="ChEBI" id="CHEBI:18421"/>
        <dbReference type="EC" id="1.15.1.1"/>
    </reaction>
</comment>
<proteinExistence type="inferred from homology"/>
<dbReference type="InterPro" id="IPR001424">
    <property type="entry name" value="SOD_Cu_Zn_dom"/>
</dbReference>
<dbReference type="InterPro" id="IPR036423">
    <property type="entry name" value="SOD-like_Cu/Zn_dom_sf"/>
</dbReference>
<keyword evidence="1" id="KW-0479">Metal-binding</keyword>
<dbReference type="InterPro" id="IPR018152">
    <property type="entry name" value="SOD_Cu/Zn_BS"/>
</dbReference>
<sequence length="161" mass="16848">MKAVCTLNGPVQGRIWFQQAFPDSPVEIVGEVSGLSPGDHGMHVHELGDTTGGCSTTGAHFNPEKSAHGGPTDRERHLGDLGNITVDPSDGLAHVSLSDNRITLYGQNSILGRSLVIHEDRDDLGRGGHELSKVTGNSGTRIACGVIGICPEDESTGLSLT</sequence>
<name>A0ABY6KB48_9ARAC</name>
<dbReference type="PANTHER" id="PTHR10003">
    <property type="entry name" value="SUPEROXIDE DISMUTASE CU-ZN -RELATED"/>
    <property type="match status" value="1"/>
</dbReference>
<comment type="cofactor">
    <cofactor evidence="1">
        <name>Zn(2+)</name>
        <dbReference type="ChEBI" id="CHEBI:29105"/>
    </cofactor>
    <text evidence="1">Binds 1 zinc ion per subunit.</text>
</comment>
<dbReference type="Gene3D" id="2.60.40.200">
    <property type="entry name" value="Superoxide dismutase, copper/zinc binding domain"/>
    <property type="match status" value="1"/>
</dbReference>
<accession>A0ABY6KB48</accession>
<dbReference type="EMBL" id="CP092866">
    <property type="protein sequence ID" value="UYV66071.1"/>
    <property type="molecule type" value="Genomic_DNA"/>
</dbReference>
<evidence type="ECO:0000256" key="1">
    <source>
        <dbReference type="RuleBase" id="RU000393"/>
    </source>
</evidence>
<comment type="cofactor">
    <cofactor evidence="1">
        <name>Cu cation</name>
        <dbReference type="ChEBI" id="CHEBI:23378"/>
    </cofactor>
    <text evidence="1">Binds 1 copper ion per subunit.</text>
</comment>
<dbReference type="InterPro" id="IPR024134">
    <property type="entry name" value="SOD_Cu/Zn_/chaperone"/>
</dbReference>
<organism evidence="3 5">
    <name type="scientific">Cordylochernes scorpioides</name>
    <dbReference type="NCBI Taxonomy" id="51811"/>
    <lineage>
        <taxon>Eukaryota</taxon>
        <taxon>Metazoa</taxon>
        <taxon>Ecdysozoa</taxon>
        <taxon>Arthropoda</taxon>
        <taxon>Chelicerata</taxon>
        <taxon>Arachnida</taxon>
        <taxon>Pseudoscorpiones</taxon>
        <taxon>Cheliferoidea</taxon>
        <taxon>Chernetidae</taxon>
        <taxon>Cordylochernes</taxon>
    </lineage>
</organism>
<comment type="similarity">
    <text evidence="1">Belongs to the Cu-Zn superoxide dismutase family.</text>
</comment>
<reference evidence="3 5" key="1">
    <citation type="submission" date="2022-01" db="EMBL/GenBank/DDBJ databases">
        <title>A chromosomal length assembly of Cordylochernes scorpioides.</title>
        <authorList>
            <person name="Zeh D."/>
            <person name="Zeh J."/>
        </authorList>
    </citation>
    <scope>NUCLEOTIDE SEQUENCE [LARGE SCALE GENOMIC DNA]</scope>
    <source>
        <strain evidence="3">IN4F17</strain>
        <tissue evidence="3">Whole Body</tissue>
    </source>
</reference>
<evidence type="ECO:0000313" key="5">
    <source>
        <dbReference type="Proteomes" id="UP001235939"/>
    </source>
</evidence>
<evidence type="ECO:0000313" key="3">
    <source>
        <dbReference type="EMBL" id="UYV66071.1"/>
    </source>
</evidence>
<feature type="domain" description="Superoxide dismutase copper/zinc binding" evidence="2">
    <location>
        <begin position="11"/>
        <end position="147"/>
    </location>
</feature>
<dbReference type="PRINTS" id="PR00068">
    <property type="entry name" value="CUZNDISMTASE"/>
</dbReference>
<dbReference type="Pfam" id="PF00080">
    <property type="entry name" value="Sod_Cu"/>
    <property type="match status" value="1"/>
</dbReference>
<keyword evidence="5" id="KW-1185">Reference proteome</keyword>
<dbReference type="Proteomes" id="UP001235939">
    <property type="component" value="Chromosome 04"/>
</dbReference>
<comment type="function">
    <text evidence="1">Destroys radicals which are normally produced within the cells and which are toxic to biological systems.</text>
</comment>
<dbReference type="CDD" id="cd00305">
    <property type="entry name" value="Cu-Zn_Superoxide_Dismutase"/>
    <property type="match status" value="1"/>
</dbReference>
<keyword evidence="1" id="KW-0560">Oxidoreductase</keyword>
<dbReference type="EMBL" id="CP092866">
    <property type="protein sequence ID" value="UYV66073.1"/>
    <property type="molecule type" value="Genomic_DNA"/>
</dbReference>
<dbReference type="PROSITE" id="PS00332">
    <property type="entry name" value="SOD_CU_ZN_2"/>
    <property type="match status" value="1"/>
</dbReference>